<dbReference type="Proteomes" id="UP001516464">
    <property type="component" value="Unassembled WGS sequence"/>
</dbReference>
<gene>
    <name evidence="1" type="primary">Hfm1</name>
    <name evidence="1" type="ORF">TCON_1015</name>
</gene>
<dbReference type="Gene3D" id="3.40.50.300">
    <property type="entry name" value="P-loop containing nucleotide triphosphate hydrolases"/>
    <property type="match status" value="2"/>
</dbReference>
<keyword evidence="1" id="KW-0378">Hydrolase</keyword>
<evidence type="ECO:0000313" key="2">
    <source>
        <dbReference type="Proteomes" id="UP001516464"/>
    </source>
</evidence>
<reference evidence="1 2" key="1">
    <citation type="submission" date="2019-01" db="EMBL/GenBank/DDBJ databases">
        <title>Genomes sequencing and comparative genomics of infectious freshwater microsporidia, Cucumispora dikerogammari and Thelohania contejeani.</title>
        <authorList>
            <person name="Cormier A."/>
            <person name="Giraud I."/>
            <person name="Wattier R."/>
            <person name="Teixeira M."/>
            <person name="Grandjean F."/>
            <person name="Rigaud T."/>
            <person name="Cordaux R."/>
        </authorList>
    </citation>
    <scope>NUCLEOTIDE SEQUENCE [LARGE SCALE GENOMIC DNA]</scope>
    <source>
        <strain evidence="1">T1</strain>
        <tissue evidence="1">Spores</tissue>
    </source>
</reference>
<dbReference type="SUPFAM" id="SSF52540">
    <property type="entry name" value="P-loop containing nucleoside triphosphate hydrolases"/>
    <property type="match status" value="1"/>
</dbReference>
<keyword evidence="1" id="KW-0347">Helicase</keyword>
<proteinExistence type="predicted"/>
<dbReference type="InterPro" id="IPR027417">
    <property type="entry name" value="P-loop_NTPase"/>
</dbReference>
<name>A0ABQ7I071_9MICR</name>
<keyword evidence="1" id="KW-0547">Nucleotide-binding</keyword>
<comment type="caution">
    <text evidence="1">The sequence shown here is derived from an EMBL/GenBank/DDBJ whole genome shotgun (WGS) entry which is preliminary data.</text>
</comment>
<evidence type="ECO:0000313" key="1">
    <source>
        <dbReference type="EMBL" id="KAF7683787.1"/>
    </source>
</evidence>
<protein>
    <submittedName>
        <fullName evidence="1">ATP-dependent DNA helicase HFM1</fullName>
    </submittedName>
</protein>
<dbReference type="EMBL" id="SBIQ01000052">
    <property type="protein sequence ID" value="KAF7683787.1"/>
    <property type="molecule type" value="Genomic_DNA"/>
</dbReference>
<dbReference type="GO" id="GO:0004386">
    <property type="term" value="F:helicase activity"/>
    <property type="evidence" value="ECO:0007669"/>
    <property type="project" value="UniProtKB-KW"/>
</dbReference>
<dbReference type="PANTHER" id="PTHR47835:SF3">
    <property type="entry name" value="HELICASE FOR MEIOSIS 1"/>
    <property type="match status" value="1"/>
</dbReference>
<sequence length="691" mass="81937">MNTIKILSIEKYREILLNHRGITSFLELIQLYQNKHFAFSISFEFPYFEFIMYVYLLFQRNKQFIIVSKESYFYGLINQLSSYKYSNMTHQLENPLGYDIIFITPNNLFRLSGIYKQYFQDTPISLLFYNQPFEYDAYVELLLIQLRSNINIRIYYMVYQTDNIDEIGNWMGNTISIDLNLFFNAKLIDGGNDNVPFKYENSLNIYLPSLLDNRQESTIILCSTRISAYKSAEYLLKHYKKSMQSYEKNNLIFAHPLLNDLQKYKIGFYHAGLTESDQRHIEYLFKQGSILTLCATTLFINNITPTKLIIKSTKHYGIDGYTELHLNDISFITSKSKEVVIITGSNYMMMYDLFINANYKQISSINTAIHEFLLVTISDYSKIDKKIYKSHLFEKYNSTFNQKKEKIFLETAISNLVNNKFLIKINKNAYKISELIGIYDKHRINYDTMLRLIKMKDTNITHILNDFVKEFINIKFEKGEKKIYRKIIKKIRCKYQWEKIYAILWCYIHGIKISNNMDVITTTMSNIECALDIHSNNPALLSKLLILKSYLSSPTKEIDNILNIDFLLPILKPPLLLKQYEKDSMSYNILLGKSILKFVYSENKLRIAIKFYTHKFNFSLLIYCKKKVIYLRSNVQNDDIINSENEVDIYFVCMDNFEDSFIGYFNFNTEIYGLNKEYYISQRMENIWDIN</sequence>
<keyword evidence="1" id="KW-0067">ATP-binding</keyword>
<dbReference type="InterPro" id="IPR052247">
    <property type="entry name" value="Meiotic_Crossover_Helicase"/>
</dbReference>
<organism evidence="1 2">
    <name type="scientific">Astathelohania contejeani</name>
    <dbReference type="NCBI Taxonomy" id="164912"/>
    <lineage>
        <taxon>Eukaryota</taxon>
        <taxon>Fungi</taxon>
        <taxon>Fungi incertae sedis</taxon>
        <taxon>Microsporidia</taxon>
        <taxon>Astathelohaniidae</taxon>
        <taxon>Astathelohania</taxon>
    </lineage>
</organism>
<dbReference type="PANTHER" id="PTHR47835">
    <property type="entry name" value="HFM1, ATP DEPENDENT DNA HELICASE HOMOLOG"/>
    <property type="match status" value="1"/>
</dbReference>
<accession>A0ABQ7I071</accession>
<keyword evidence="2" id="KW-1185">Reference proteome</keyword>